<dbReference type="GeneID" id="62642576"/>
<name>A0A9Q2S0S5_9RHOB</name>
<dbReference type="PANTHER" id="PTHR34700:SF4">
    <property type="entry name" value="PHAGE-LIKE ELEMENT PBSX PROTEIN XKDP"/>
    <property type="match status" value="1"/>
</dbReference>
<dbReference type="Gene3D" id="3.10.350.10">
    <property type="entry name" value="LysM domain"/>
    <property type="match status" value="1"/>
</dbReference>
<dbReference type="SMART" id="SM00257">
    <property type="entry name" value="LysM"/>
    <property type="match status" value="1"/>
</dbReference>
<dbReference type="OrthoDB" id="370541at2"/>
<evidence type="ECO:0000313" key="5">
    <source>
        <dbReference type="Proteomes" id="UP000755667"/>
    </source>
</evidence>
<dbReference type="Gene3D" id="2.60.40.10">
    <property type="entry name" value="Immunoglobulins"/>
    <property type="match status" value="1"/>
</dbReference>
<keyword evidence="6" id="KW-1185">Reference proteome</keyword>
<evidence type="ECO:0000313" key="4">
    <source>
        <dbReference type="EMBL" id="MBM2418410.1"/>
    </source>
</evidence>
<sequence>MSKFALANGRSGLVLGGVAAAGAVALALYASGSLFPSTTTDAPSAQVAPQPDATSAPAQAVVAPQQEVSEQDTSNTDDVAALAPEPDAPTDVAESAADDTSPVLDEAEDVTIAAAEPQATPAPEAPAFDIVRVAPDGQTLVAGRAPGARDVTVLIDGVEAGRAEVDGSGKFVAFLDLPLNDAPRVVSLLSDGELGQAESLDQVILAPVVRTAEAPEAQPEPVAESAQVEIAALPEQPDDESAQVSETQEPPNPAQQDATARVETAESTQVTEIANGAETAVANVPPPPVEDAAASEQVATVTNDPVAPPTVATTASEETPPAASAPAVILSTEAGVNILQTGGSAPEALDQIALDAITYEDAGAVALTGRGSAEEFVRVYLDNQPVLTTDIGTDGQWRAELPDVDTGTYTLRVDAVDAAGEVTSRVESPFRREDPVVLAQAADRAGGPSVIKVVTVQPGNTLWAIARDRYGEGPAYVKLFEANRDRIRDPDLIYPGQVFSIPD</sequence>
<dbReference type="InterPro" id="IPR052196">
    <property type="entry name" value="Bact_Kbp"/>
</dbReference>
<feature type="compositionally biased region" description="Polar residues" evidence="1">
    <location>
        <begin position="242"/>
        <end position="258"/>
    </location>
</feature>
<feature type="region of interest" description="Disordered" evidence="1">
    <location>
        <begin position="236"/>
        <end position="268"/>
    </location>
</feature>
<reference evidence="3 6" key="1">
    <citation type="submission" date="2021-01" db="EMBL/GenBank/DDBJ databases">
        <title>Diatom-associated Roseobacters Show Island Model of Population Structure.</title>
        <authorList>
            <person name="Qu L."/>
            <person name="Feng X."/>
            <person name="Chen Y."/>
            <person name="Li L."/>
            <person name="Wang X."/>
            <person name="Hu Z."/>
            <person name="Wang H."/>
            <person name="Luo H."/>
        </authorList>
    </citation>
    <scope>NUCLEOTIDE SEQUENCE</scope>
    <source>
        <strain evidence="4 6">CC28-63</strain>
        <strain evidence="3">CC28-69</strain>
    </source>
</reference>
<dbReference type="Proteomes" id="UP000755667">
    <property type="component" value="Unassembled WGS sequence"/>
</dbReference>
<feature type="region of interest" description="Disordered" evidence="1">
    <location>
        <begin position="38"/>
        <end position="102"/>
    </location>
</feature>
<gene>
    <name evidence="3" type="ORF">JQX41_15600</name>
    <name evidence="4" type="ORF">JQX48_15610</name>
</gene>
<evidence type="ECO:0000256" key="1">
    <source>
        <dbReference type="SAM" id="MobiDB-lite"/>
    </source>
</evidence>
<dbReference type="CDD" id="cd00118">
    <property type="entry name" value="LysM"/>
    <property type="match status" value="1"/>
</dbReference>
<dbReference type="RefSeq" id="WP_085632240.1">
    <property type="nucleotide sequence ID" value="NZ_JAFBWU010000010.1"/>
</dbReference>
<proteinExistence type="predicted"/>
<dbReference type="EMBL" id="JAFBXF010000010">
    <property type="protein sequence ID" value="MBM2418410.1"/>
    <property type="molecule type" value="Genomic_DNA"/>
</dbReference>
<dbReference type="PROSITE" id="PS51782">
    <property type="entry name" value="LYSM"/>
    <property type="match status" value="1"/>
</dbReference>
<dbReference type="AlphaFoldDB" id="A0A9Q2S0S5"/>
<feature type="domain" description="LysM" evidence="2">
    <location>
        <begin position="452"/>
        <end position="501"/>
    </location>
</feature>
<dbReference type="InterPro" id="IPR036779">
    <property type="entry name" value="LysM_dom_sf"/>
</dbReference>
<accession>A0A9Q2S0S5</accession>
<evidence type="ECO:0000313" key="3">
    <source>
        <dbReference type="EMBL" id="MBM2413741.1"/>
    </source>
</evidence>
<protein>
    <submittedName>
        <fullName evidence="3">LysM peptidoglycan-binding domain-containing protein</fullName>
    </submittedName>
</protein>
<dbReference type="PANTHER" id="PTHR34700">
    <property type="entry name" value="POTASSIUM BINDING PROTEIN KBP"/>
    <property type="match status" value="1"/>
</dbReference>
<feature type="region of interest" description="Disordered" evidence="1">
    <location>
        <begin position="281"/>
        <end position="323"/>
    </location>
</feature>
<feature type="compositionally biased region" description="Low complexity" evidence="1">
    <location>
        <begin position="55"/>
        <end position="68"/>
    </location>
</feature>
<evidence type="ECO:0000313" key="6">
    <source>
        <dbReference type="Proteomes" id="UP000809440"/>
    </source>
</evidence>
<evidence type="ECO:0000259" key="2">
    <source>
        <dbReference type="PROSITE" id="PS51782"/>
    </source>
</evidence>
<organism evidence="3 5">
    <name type="scientific">Marivita cryptomonadis</name>
    <dbReference type="NCBI Taxonomy" id="505252"/>
    <lineage>
        <taxon>Bacteria</taxon>
        <taxon>Pseudomonadati</taxon>
        <taxon>Pseudomonadota</taxon>
        <taxon>Alphaproteobacteria</taxon>
        <taxon>Rhodobacterales</taxon>
        <taxon>Roseobacteraceae</taxon>
        <taxon>Marivita</taxon>
    </lineage>
</organism>
<feature type="compositionally biased region" description="Low complexity" evidence="1">
    <location>
        <begin position="298"/>
        <end position="323"/>
    </location>
</feature>
<dbReference type="InterPro" id="IPR018392">
    <property type="entry name" value="LysM"/>
</dbReference>
<dbReference type="EMBL" id="JAFBXE010000010">
    <property type="protein sequence ID" value="MBM2413741.1"/>
    <property type="molecule type" value="Genomic_DNA"/>
</dbReference>
<comment type="caution">
    <text evidence="3">The sequence shown here is derived from an EMBL/GenBank/DDBJ whole genome shotgun (WGS) entry which is preliminary data.</text>
</comment>
<dbReference type="Pfam" id="PF01476">
    <property type="entry name" value="LysM"/>
    <property type="match status" value="1"/>
</dbReference>
<dbReference type="InterPro" id="IPR013783">
    <property type="entry name" value="Ig-like_fold"/>
</dbReference>
<dbReference type="Proteomes" id="UP000809440">
    <property type="component" value="Unassembled WGS sequence"/>
</dbReference>